<dbReference type="PANTHER" id="PTHR33498">
    <property type="entry name" value="TRANSPOSASE FOR INSERTION SEQUENCE ELEMENT IS1557"/>
    <property type="match status" value="1"/>
</dbReference>
<accession>A0A645B854</accession>
<sequence length="585" mass="67937">MKELIKALDEQLECLNIEINDTQVIFHAYSTKTDASCPYCGLKSSSVHTHYLHHFQDLPIQNRNVLIFLNTRRFRCYNPECSHRTFAETFTFVEANAQKTKRLQNEIVTLSLTQSSLSAAKQLNELGVAVKKSSICHYLKKKNTLIDKDTVCEVCIDDFAMKRRFKYGTVMVNVETGKITDLLESRETSEVSKWLTTFPNIRIVTRDGSKAFKKAISEAFPTAIQVTDRFHLISRLIQIITNHLFSLLPSRIAIPISSEREETDEHFFLYASRREKILFVQDLYFKKHLTMQEIRMKTGFSLKTIDKYCSMAEADLPPDTVIQRTREHETTTKAKQKKVTEVLSLRNQGRTVEEIADITGYTRQTINRYLSPNYSPEHANYGVDFPGRLSKYRKKVLQLRKEGKTYKEIYNIIKTEGYDGSVDAIRGFMARQRRIHKDVQEKYCDMPVEIIERKWLVRLLYNPIEEVPVIKPEDLPVILKEYPAYKNSAEVVWEFRHIVSEHQVEGLKKWIIQARSIPFGELDSFLNGIEQDIEAVSYALTHSYNNGLAEGSINKIKTIKQQMYGRCTFALLRNKVLLLEDWHST</sequence>
<dbReference type="InterPro" id="IPR029261">
    <property type="entry name" value="Transposase_Znf"/>
</dbReference>
<feature type="domain" description="Transposase IS204/IS1001/IS1096/IS1165 DDE" evidence="1">
    <location>
        <begin position="488"/>
        <end position="575"/>
    </location>
</feature>
<comment type="caution">
    <text evidence="3">The sequence shown here is derived from an EMBL/GenBank/DDBJ whole genome shotgun (WGS) entry which is preliminary data.</text>
</comment>
<protein>
    <submittedName>
        <fullName evidence="3">ISL3 family transposase ISCsa1</fullName>
    </submittedName>
</protein>
<feature type="domain" description="Transposase IS204/IS1001/IS1096/IS1165 DDE" evidence="1">
    <location>
        <begin position="154"/>
        <end position="238"/>
    </location>
</feature>
<reference evidence="3" key="1">
    <citation type="submission" date="2019-08" db="EMBL/GenBank/DDBJ databases">
        <authorList>
            <person name="Kucharzyk K."/>
            <person name="Murdoch R.W."/>
            <person name="Higgins S."/>
            <person name="Loffler F."/>
        </authorList>
    </citation>
    <scope>NUCLEOTIDE SEQUENCE</scope>
</reference>
<evidence type="ECO:0000313" key="3">
    <source>
        <dbReference type="EMBL" id="MPM60791.1"/>
    </source>
</evidence>
<dbReference type="AlphaFoldDB" id="A0A645B854"/>
<dbReference type="NCBIfam" id="NF033550">
    <property type="entry name" value="transpos_ISL3"/>
    <property type="match status" value="1"/>
</dbReference>
<evidence type="ECO:0000259" key="1">
    <source>
        <dbReference type="Pfam" id="PF01610"/>
    </source>
</evidence>
<dbReference type="InterPro" id="IPR047951">
    <property type="entry name" value="Transpos_ISL3"/>
</dbReference>
<dbReference type="EMBL" id="VSSQ01017987">
    <property type="protein sequence ID" value="MPM60791.1"/>
    <property type="molecule type" value="Genomic_DNA"/>
</dbReference>
<proteinExistence type="predicted"/>
<organism evidence="3">
    <name type="scientific">bioreactor metagenome</name>
    <dbReference type="NCBI Taxonomy" id="1076179"/>
    <lineage>
        <taxon>unclassified sequences</taxon>
        <taxon>metagenomes</taxon>
        <taxon>ecological metagenomes</taxon>
    </lineage>
</organism>
<gene>
    <name evidence="3" type="ORF">SDC9_107645</name>
</gene>
<dbReference type="Pfam" id="PF01610">
    <property type="entry name" value="DDE_Tnp_ISL3"/>
    <property type="match status" value="2"/>
</dbReference>
<name>A0A645B854_9ZZZZ</name>
<dbReference type="InterPro" id="IPR002560">
    <property type="entry name" value="Transposase_DDE"/>
</dbReference>
<evidence type="ECO:0000259" key="2">
    <source>
        <dbReference type="Pfam" id="PF14690"/>
    </source>
</evidence>
<dbReference type="Pfam" id="PF14690">
    <property type="entry name" value="Zn_ribbon_ISL3"/>
    <property type="match status" value="1"/>
</dbReference>
<dbReference type="PANTHER" id="PTHR33498:SF1">
    <property type="entry name" value="TRANSPOSASE FOR INSERTION SEQUENCE ELEMENT IS1557"/>
    <property type="match status" value="1"/>
</dbReference>
<feature type="domain" description="Transposase IS204/IS1001/IS1096/IS1165 zinc-finger" evidence="2">
    <location>
        <begin position="35"/>
        <end position="78"/>
    </location>
</feature>